<keyword evidence="3" id="KW-0732">Signal</keyword>
<keyword evidence="8" id="KW-1185">Reference proteome</keyword>
<dbReference type="PANTHER" id="PTHR10696">
    <property type="entry name" value="GAMMA-BUTYROBETAINE HYDROXYLASE-RELATED"/>
    <property type="match status" value="1"/>
</dbReference>
<dbReference type="InterPro" id="IPR003819">
    <property type="entry name" value="TauD/TfdA-like"/>
</dbReference>
<feature type="compositionally biased region" description="Polar residues" evidence="2">
    <location>
        <begin position="577"/>
        <end position="588"/>
    </location>
</feature>
<feature type="region of interest" description="Disordered" evidence="2">
    <location>
        <begin position="526"/>
        <end position="588"/>
    </location>
</feature>
<dbReference type="Pfam" id="PF22974">
    <property type="entry name" value="DUF7029"/>
    <property type="match status" value="1"/>
</dbReference>
<dbReference type="Proteomes" id="UP001140510">
    <property type="component" value="Unassembled WGS sequence"/>
</dbReference>
<comment type="caution">
    <text evidence="7">The sequence shown here is derived from an EMBL/GenBank/DDBJ whole genome shotgun (WGS) entry which is preliminary data.</text>
</comment>
<evidence type="ECO:0000256" key="1">
    <source>
        <dbReference type="ARBA" id="ARBA00023002"/>
    </source>
</evidence>
<dbReference type="SUPFAM" id="SSF51197">
    <property type="entry name" value="Clavaminate synthase-like"/>
    <property type="match status" value="1"/>
</dbReference>
<evidence type="ECO:0000313" key="8">
    <source>
        <dbReference type="Proteomes" id="UP001140510"/>
    </source>
</evidence>
<feature type="domain" description="TauD/TfdA-like" evidence="4">
    <location>
        <begin position="719"/>
        <end position="982"/>
    </location>
</feature>
<dbReference type="InterPro" id="IPR054293">
    <property type="entry name" value="DUF7029"/>
</dbReference>
<accession>A0A9W9DAY3</accession>
<dbReference type="InterPro" id="IPR050411">
    <property type="entry name" value="AlphaKG_dependent_hydroxylases"/>
</dbReference>
<dbReference type="InterPro" id="IPR055647">
    <property type="entry name" value="DUF7223"/>
</dbReference>
<dbReference type="Gene3D" id="3.60.130.10">
    <property type="entry name" value="Clavaminate synthase-like"/>
    <property type="match status" value="1"/>
</dbReference>
<dbReference type="InterPro" id="IPR042098">
    <property type="entry name" value="TauD-like_sf"/>
</dbReference>
<dbReference type="EMBL" id="JAPEVA010000006">
    <property type="protein sequence ID" value="KAJ4411065.1"/>
    <property type="molecule type" value="Genomic_DNA"/>
</dbReference>
<dbReference type="Pfam" id="PF23865">
    <property type="entry name" value="DUF7223"/>
    <property type="match status" value="1"/>
</dbReference>
<evidence type="ECO:0000313" key="7">
    <source>
        <dbReference type="EMBL" id="KAJ4411065.1"/>
    </source>
</evidence>
<sequence length="1042" mass="115118">MHFNSSSLMKLTLATALALEANAMDLKPWGTDHHPGDQSVAKRAPTPLELTPMRPDEVHSKVFGKRALPSVELKAISDPSILLRGRSEKREMPGNGCFDPAKHSTFFWGGYAGDNIFVANFTMSAQTDDEYILAVENFAKRMKSIKCGTPDQPMILEFSDAESLNYARSAWKWIDDADINHFTLVTEPDMCYKGDNRSPYLVSAIKFDDTNLKAEITAEEKPWDEIAQSFNLNLGHEYVDPATANVTHPHLARRGDDGTQMDISHTFNGELFNYAKDSKETVGMALSANLELTTAGTIVADFDIKKNWLGIPNDATLNIHPQGVNGLMKLKLNADGKLGKELQWDMKPEIEIPVQALKIAGILEIGPFITMGVHMGSSALEGTSEMSVGAKAKIKDEAKVDVRLTKPEENEFSGWEPDFEKVDPEFSAEIGGNIRAWSELGVQLKAEVFGRWGYQAAVDAQLPFFEAKMSGIVDTVGVCDSKKTVGVQLGTDVGINVNLNAGKVNEAPSFEKDLFEKTWPLYSTCVPIGPDNAKPSDTPEPGPTKEPEAEPTEEPSGPAVTEQSTTEAPKTDETPVETGTGSMSMVTSAPSLVTGTGTVSSGWPMYTGNTTFLKLAHRRPTALLIDNMAIAEVAQQPDIGYTPDHDKYLARVQKRLKGGNLGKALPPGFPAELKSLLVWDNTDIAERFNWTYELTASDQEEIKQALENFKKLNKSLGYVNQKSFPLPTLHNKLREISHEIHHAFGFKVIRGLPVSTHSREEIIIIYAGIASHIAPIRGRQDNQFDGKPADVVLNHIKDLSKTHDASKIGAPAYTTDKQVFHTDSGDVIALLSLEEAAEGGESKLSSSWRVYNELARTRPDLIRTLTEPWPAENFGDNAKPYVSRPLLHHQPATDSSPERLIIQYARRTFTGFQGLPRSPDIPPITEAQAEALDALHFLAEKYAVSLNFKKGDVQFANNLSIFHARDGFTNSEEKQRHLVRLWLRDPENAWETPEALRERWAKVYGGVEVDRQVFPLEPYIRSASLGAGGETYDEQLSKTQKK</sequence>
<dbReference type="Pfam" id="PF02668">
    <property type="entry name" value="TauD"/>
    <property type="match status" value="1"/>
</dbReference>
<feature type="chain" id="PRO_5040726527" description="TauD/TfdA-like domain-containing protein" evidence="3">
    <location>
        <begin position="24"/>
        <end position="1042"/>
    </location>
</feature>
<feature type="signal peptide" evidence="3">
    <location>
        <begin position="1"/>
        <end position="23"/>
    </location>
</feature>
<dbReference type="PANTHER" id="PTHR10696:SF54">
    <property type="entry name" value="FAMILY OXIDOREDUCTASE, PUTATIVE (AFU_ORTHOLOGUE AFUA_4G13850)-RELATED"/>
    <property type="match status" value="1"/>
</dbReference>
<dbReference type="GO" id="GO:0016491">
    <property type="term" value="F:oxidoreductase activity"/>
    <property type="evidence" value="ECO:0007669"/>
    <property type="project" value="UniProtKB-KW"/>
</dbReference>
<evidence type="ECO:0000259" key="5">
    <source>
        <dbReference type="Pfam" id="PF22974"/>
    </source>
</evidence>
<evidence type="ECO:0008006" key="9">
    <source>
        <dbReference type="Google" id="ProtNLM"/>
    </source>
</evidence>
<organism evidence="7 8">
    <name type="scientific">Didymella pomorum</name>
    <dbReference type="NCBI Taxonomy" id="749634"/>
    <lineage>
        <taxon>Eukaryota</taxon>
        <taxon>Fungi</taxon>
        <taxon>Dikarya</taxon>
        <taxon>Ascomycota</taxon>
        <taxon>Pezizomycotina</taxon>
        <taxon>Dothideomycetes</taxon>
        <taxon>Pleosporomycetidae</taxon>
        <taxon>Pleosporales</taxon>
        <taxon>Pleosporineae</taxon>
        <taxon>Didymellaceae</taxon>
        <taxon>Didymella</taxon>
    </lineage>
</organism>
<feature type="domain" description="DUF7223" evidence="6">
    <location>
        <begin position="261"/>
        <end position="526"/>
    </location>
</feature>
<dbReference type="AlphaFoldDB" id="A0A9W9DAY3"/>
<dbReference type="OrthoDB" id="160645at2759"/>
<keyword evidence="1" id="KW-0560">Oxidoreductase</keyword>
<gene>
    <name evidence="7" type="ORF">N0V91_001438</name>
</gene>
<protein>
    <recommendedName>
        <fullName evidence="9">TauD/TfdA-like domain-containing protein</fullName>
    </recommendedName>
</protein>
<reference evidence="7" key="1">
    <citation type="submission" date="2022-10" db="EMBL/GenBank/DDBJ databases">
        <title>Tapping the CABI collections for fungal endophytes: first genome assemblies for Collariella, Neodidymelliopsis, Ascochyta clinopodiicola, Didymella pomorum, Didymosphaeria variabile, Neocosmospora piperis and Neocucurbitaria cava.</title>
        <authorList>
            <person name="Hill R."/>
        </authorList>
    </citation>
    <scope>NUCLEOTIDE SEQUENCE</scope>
    <source>
        <strain evidence="7">IMI 355091</strain>
    </source>
</reference>
<evidence type="ECO:0000259" key="6">
    <source>
        <dbReference type="Pfam" id="PF23865"/>
    </source>
</evidence>
<evidence type="ECO:0000256" key="2">
    <source>
        <dbReference type="SAM" id="MobiDB-lite"/>
    </source>
</evidence>
<feature type="domain" description="DUF7029" evidence="5">
    <location>
        <begin position="127"/>
        <end position="230"/>
    </location>
</feature>
<evidence type="ECO:0000259" key="4">
    <source>
        <dbReference type="Pfam" id="PF02668"/>
    </source>
</evidence>
<name>A0A9W9DAY3_9PLEO</name>
<proteinExistence type="predicted"/>
<dbReference type="FunFam" id="3.60.130.10:FF:000011">
    <property type="entry name" value="Taurine catabolism dioxygenase TauD"/>
    <property type="match status" value="1"/>
</dbReference>
<evidence type="ECO:0000256" key="3">
    <source>
        <dbReference type="SAM" id="SignalP"/>
    </source>
</evidence>